<accession>I4E8J8</accession>
<name>I4E8J8_NEIME</name>
<protein>
    <submittedName>
        <fullName evidence="1">Uncharacterized protein</fullName>
    </submittedName>
</protein>
<proteinExistence type="predicted"/>
<organism evidence="1">
    <name type="scientific">Neisseria meningitidis alpha522</name>
    <dbReference type="NCBI Taxonomy" id="996307"/>
    <lineage>
        <taxon>Bacteria</taxon>
        <taxon>Pseudomonadati</taxon>
        <taxon>Pseudomonadota</taxon>
        <taxon>Betaproteobacteria</taxon>
        <taxon>Neisseriales</taxon>
        <taxon>Neisseriaceae</taxon>
        <taxon>Neisseria</taxon>
    </lineage>
</organism>
<dbReference type="EMBL" id="FR845717">
    <property type="protein sequence ID" value="CCA45667.1"/>
    <property type="molecule type" value="Genomic_DNA"/>
</dbReference>
<reference evidence="1" key="1">
    <citation type="submission" date="2011-03" db="EMBL/GenBank/DDBJ databases">
        <title>Draft genome of Neisseria meningitidis strain alpha522.</title>
        <authorList>
            <person name="Schoen C."/>
            <person name="Blom J."/>
        </authorList>
    </citation>
    <scope>NUCLEOTIDE SEQUENCE</scope>
    <source>
        <strain evidence="1">Alpha522</strain>
    </source>
</reference>
<dbReference type="AlphaFoldDB" id="I4E8J8"/>
<gene>
    <name evidence="1" type="ORF">NMALPHA522_2126</name>
</gene>
<evidence type="ECO:0000313" key="1">
    <source>
        <dbReference type="EMBL" id="CCA45667.1"/>
    </source>
</evidence>
<sequence>MPDSRYINDGFQVLLELGAVEAV</sequence>